<sequence length="206" mass="22655">MVQVSYKISHSAYTKLLFHAAKYPHQPVCGVLIGSLSSTSSSKSVAVTDAIPLLHHWTNLSPIMSIGLDLAYVYAKSRALDVVGFYQATEQLNDLSLSPVGGIIASQIRQTFTETLALVIDGTRVASSEAALIPFFADGDRWKKHPSGFSPYSPFELQYATSPARALSLIREQSLHLKLGDFDDHLERVSVDWLQNDQCRDVAFKG</sequence>
<proteinExistence type="inferred from homology"/>
<gene>
    <name evidence="3" type="ORF">SISSUDRAFT_1056671</name>
</gene>
<dbReference type="GO" id="GO:0072546">
    <property type="term" value="C:EMC complex"/>
    <property type="evidence" value="ECO:0007669"/>
    <property type="project" value="InterPro"/>
</dbReference>
<dbReference type="CDD" id="cd08060">
    <property type="entry name" value="MPN_UPF0172"/>
    <property type="match status" value="1"/>
</dbReference>
<reference evidence="3 4" key="1">
    <citation type="journal article" date="2016" name="Mol. Biol. Evol.">
        <title>Comparative Genomics of Early-Diverging Mushroom-Forming Fungi Provides Insights into the Origins of Lignocellulose Decay Capabilities.</title>
        <authorList>
            <person name="Nagy L.G."/>
            <person name="Riley R."/>
            <person name="Tritt A."/>
            <person name="Adam C."/>
            <person name="Daum C."/>
            <person name="Floudas D."/>
            <person name="Sun H."/>
            <person name="Yadav J.S."/>
            <person name="Pangilinan J."/>
            <person name="Larsson K.H."/>
            <person name="Matsuura K."/>
            <person name="Barry K."/>
            <person name="Labutti K."/>
            <person name="Kuo R."/>
            <person name="Ohm R.A."/>
            <person name="Bhattacharya S.S."/>
            <person name="Shirouzu T."/>
            <person name="Yoshinaga Y."/>
            <person name="Martin F.M."/>
            <person name="Grigoriev I.V."/>
            <person name="Hibbett D.S."/>
        </authorList>
    </citation>
    <scope>NUCLEOTIDE SEQUENCE [LARGE SCALE GENOMIC DNA]</scope>
    <source>
        <strain evidence="3 4">HHB10207 ss-3</strain>
    </source>
</reference>
<accession>A0A166J2M6</accession>
<dbReference type="PANTHER" id="PTHR12941:SF10">
    <property type="entry name" value="ER MEMBRANE PROTEIN COMPLEX SUBUNIT 8_9 HOMOLOG"/>
    <property type="match status" value="1"/>
</dbReference>
<dbReference type="PANTHER" id="PTHR12941">
    <property type="entry name" value="ER MEMBRANE PROTEIN COMPLEX"/>
    <property type="match status" value="1"/>
</dbReference>
<dbReference type="OrthoDB" id="194468at2759"/>
<dbReference type="Gene3D" id="3.40.140.10">
    <property type="entry name" value="Cytidine Deaminase, domain 2"/>
    <property type="match status" value="1"/>
</dbReference>
<dbReference type="Proteomes" id="UP000076798">
    <property type="component" value="Unassembled WGS sequence"/>
</dbReference>
<evidence type="ECO:0000259" key="2">
    <source>
        <dbReference type="PROSITE" id="PS50249"/>
    </source>
</evidence>
<evidence type="ECO:0000313" key="3">
    <source>
        <dbReference type="EMBL" id="KZT44305.1"/>
    </source>
</evidence>
<dbReference type="STRING" id="1314776.A0A166J2M6"/>
<dbReference type="InterPro" id="IPR037518">
    <property type="entry name" value="MPN"/>
</dbReference>
<dbReference type="InterPro" id="IPR005366">
    <property type="entry name" value="EMC8/9"/>
</dbReference>
<organism evidence="3 4">
    <name type="scientific">Sistotremastrum suecicum HHB10207 ss-3</name>
    <dbReference type="NCBI Taxonomy" id="1314776"/>
    <lineage>
        <taxon>Eukaryota</taxon>
        <taxon>Fungi</taxon>
        <taxon>Dikarya</taxon>
        <taxon>Basidiomycota</taxon>
        <taxon>Agaricomycotina</taxon>
        <taxon>Agaricomycetes</taxon>
        <taxon>Sistotremastrales</taxon>
        <taxon>Sistotremastraceae</taxon>
        <taxon>Sistotremastrum</taxon>
    </lineage>
</organism>
<name>A0A166J2M6_9AGAM</name>
<evidence type="ECO:0000256" key="1">
    <source>
        <dbReference type="ARBA" id="ARBA00007461"/>
    </source>
</evidence>
<protein>
    <submittedName>
        <fullName evidence="3">UPF0172-domain-containing protein</fullName>
    </submittedName>
</protein>
<dbReference type="AlphaFoldDB" id="A0A166J2M6"/>
<dbReference type="Pfam" id="PF03665">
    <property type="entry name" value="UPF0172"/>
    <property type="match status" value="1"/>
</dbReference>
<comment type="similarity">
    <text evidence="1">Belongs to the EMC8/EMC9 family.</text>
</comment>
<dbReference type="PROSITE" id="PS50249">
    <property type="entry name" value="MPN"/>
    <property type="match status" value="1"/>
</dbReference>
<feature type="domain" description="MPN" evidence="2">
    <location>
        <begin position="6"/>
        <end position="141"/>
    </location>
</feature>
<evidence type="ECO:0000313" key="4">
    <source>
        <dbReference type="Proteomes" id="UP000076798"/>
    </source>
</evidence>
<keyword evidence="4" id="KW-1185">Reference proteome</keyword>
<dbReference type="EMBL" id="KV428004">
    <property type="protein sequence ID" value="KZT44305.1"/>
    <property type="molecule type" value="Genomic_DNA"/>
</dbReference>